<proteinExistence type="predicted"/>
<dbReference type="Proteomes" id="UP001500567">
    <property type="component" value="Unassembled WGS sequence"/>
</dbReference>
<keyword evidence="2" id="KW-1185">Reference proteome</keyword>
<comment type="caution">
    <text evidence="1">The sequence shown here is derived from an EMBL/GenBank/DDBJ whole genome shotgun (WGS) entry which is preliminary data.</text>
</comment>
<reference evidence="2" key="1">
    <citation type="journal article" date="2019" name="Int. J. Syst. Evol. Microbiol.">
        <title>The Global Catalogue of Microorganisms (GCM) 10K type strain sequencing project: providing services to taxonomists for standard genome sequencing and annotation.</title>
        <authorList>
            <consortium name="The Broad Institute Genomics Platform"/>
            <consortium name="The Broad Institute Genome Sequencing Center for Infectious Disease"/>
            <person name="Wu L."/>
            <person name="Ma J."/>
        </authorList>
    </citation>
    <scope>NUCLEOTIDE SEQUENCE [LARGE SCALE GENOMIC DNA]</scope>
    <source>
        <strain evidence="2">JCM 17224</strain>
    </source>
</reference>
<dbReference type="EMBL" id="BAABDJ010000040">
    <property type="protein sequence ID" value="GAA4019179.1"/>
    <property type="molecule type" value="Genomic_DNA"/>
</dbReference>
<dbReference type="RefSeq" id="WP_345075002.1">
    <property type="nucleotide sequence ID" value="NZ_BAABDJ010000040.1"/>
</dbReference>
<sequence length="54" mass="5489">MLGLLGLLLATLVISLGAIAFTVGHDDTIPLSYDPAAAAPAAVADTTRKPRLTD</sequence>
<gene>
    <name evidence="1" type="ORF">GCM10022408_36500</name>
</gene>
<accession>A0ABP7T0B2</accession>
<name>A0ABP7T0B2_9BACT</name>
<organism evidence="1 2">
    <name type="scientific">Hymenobacter fastidiosus</name>
    <dbReference type="NCBI Taxonomy" id="486264"/>
    <lineage>
        <taxon>Bacteria</taxon>
        <taxon>Pseudomonadati</taxon>
        <taxon>Bacteroidota</taxon>
        <taxon>Cytophagia</taxon>
        <taxon>Cytophagales</taxon>
        <taxon>Hymenobacteraceae</taxon>
        <taxon>Hymenobacter</taxon>
    </lineage>
</organism>
<evidence type="ECO:0000313" key="1">
    <source>
        <dbReference type="EMBL" id="GAA4019179.1"/>
    </source>
</evidence>
<protein>
    <submittedName>
        <fullName evidence="1">Uncharacterized protein</fullName>
    </submittedName>
</protein>
<evidence type="ECO:0000313" key="2">
    <source>
        <dbReference type="Proteomes" id="UP001500567"/>
    </source>
</evidence>